<reference evidence="1 2" key="1">
    <citation type="submission" date="2021-03" db="EMBL/GenBank/DDBJ databases">
        <title>Genomic Encyclopedia of Type Strains, Phase IV (KMG-IV): sequencing the most valuable type-strain genomes for metagenomic binning, comparative biology and taxonomic classification.</title>
        <authorList>
            <person name="Goeker M."/>
        </authorList>
    </citation>
    <scope>NUCLEOTIDE SEQUENCE [LARGE SCALE GENOMIC DNA]</scope>
    <source>
        <strain evidence="1 2">DSM 26048</strain>
    </source>
</reference>
<accession>A0ABS4J7E6</accession>
<keyword evidence="2" id="KW-1185">Reference proteome</keyword>
<organism evidence="1 2">
    <name type="scientific">Paenibacillus eucommiae</name>
    <dbReference type="NCBI Taxonomy" id="1355755"/>
    <lineage>
        <taxon>Bacteria</taxon>
        <taxon>Bacillati</taxon>
        <taxon>Bacillota</taxon>
        <taxon>Bacilli</taxon>
        <taxon>Bacillales</taxon>
        <taxon>Paenibacillaceae</taxon>
        <taxon>Paenibacillus</taxon>
    </lineage>
</organism>
<name>A0ABS4J7E6_9BACL</name>
<dbReference type="RefSeq" id="WP_209977549.1">
    <property type="nucleotide sequence ID" value="NZ_JAGGLB010000038.1"/>
</dbReference>
<evidence type="ECO:0000313" key="1">
    <source>
        <dbReference type="EMBL" id="MBP1995747.1"/>
    </source>
</evidence>
<evidence type="ECO:0000313" key="2">
    <source>
        <dbReference type="Proteomes" id="UP001519287"/>
    </source>
</evidence>
<sequence length="435" mass="49071">MHIIKKHSALLALAAAIAVILVLAVRTYALKDNVEFELHDWFGSREAIQDVAIKGELFDGYHRTLFRLEEGRVDTRTEIFAQPQWNNSFSYVPGGPKRMGGGMEYSVENTTTSYTITSRKQKSYYSIPIGSSEVTPPIVFRSPEGRDGIILANSPEYGLAKIGEKVYFTVPVSAYFTGSSGIYELKFYEWGFGSAVDQAEYAPRKIVDINLDANRPEEHAGVEVLGLEAVSDRLALISVEHNTLFIRSYDSQSGQLLGEASVPDVHLPARGEEGQRTPVSMGYYEGYEAYRDDEQNILTLSFRRTSSETERLHTTILSLDFSDGVKIASTVNAVFDDGEEDTFSGISHMSYRNGKLYVIKTFRDRETEPSRLFYELVRPKHMYIYAYEHSELIYKGELVTELNEDNIRALNLPPAHGGFGYDQLDYRRFADIAVE</sequence>
<proteinExistence type="predicted"/>
<dbReference type="EMBL" id="JAGGLB010000038">
    <property type="protein sequence ID" value="MBP1995747.1"/>
    <property type="molecule type" value="Genomic_DNA"/>
</dbReference>
<protein>
    <submittedName>
        <fullName evidence="1">Uncharacterized protein</fullName>
    </submittedName>
</protein>
<dbReference type="Proteomes" id="UP001519287">
    <property type="component" value="Unassembled WGS sequence"/>
</dbReference>
<gene>
    <name evidence="1" type="ORF">J2Z66_007389</name>
</gene>
<comment type="caution">
    <text evidence="1">The sequence shown here is derived from an EMBL/GenBank/DDBJ whole genome shotgun (WGS) entry which is preliminary data.</text>
</comment>